<evidence type="ECO:0000256" key="16">
    <source>
        <dbReference type="SAM" id="MobiDB-lite"/>
    </source>
</evidence>
<keyword evidence="4 14" id="KW-0479">Metal-binding</keyword>
<dbReference type="Pfam" id="PF13246">
    <property type="entry name" value="Cation_ATPase"/>
    <property type="match status" value="1"/>
</dbReference>
<evidence type="ECO:0000256" key="10">
    <source>
        <dbReference type="ARBA" id="ARBA00023136"/>
    </source>
</evidence>
<dbReference type="InterPro" id="IPR032630">
    <property type="entry name" value="P_typ_ATPase_c"/>
</dbReference>
<feature type="binding site" evidence="13">
    <location>
        <position position="406"/>
    </location>
    <ligand>
        <name>ATP</name>
        <dbReference type="ChEBI" id="CHEBI:30616"/>
    </ligand>
</feature>
<dbReference type="InterPro" id="IPR018303">
    <property type="entry name" value="ATPase_P-typ_P_site"/>
</dbReference>
<reference evidence="20" key="2">
    <citation type="submission" date="2012-11" db="EMBL/GenBank/DDBJ databases">
        <authorList>
            <person name="Kuo A."/>
            <person name="Curtis B.A."/>
            <person name="Tanifuji G."/>
            <person name="Burki F."/>
            <person name="Gruber A."/>
            <person name="Irimia M."/>
            <person name="Maruyama S."/>
            <person name="Arias M.C."/>
            <person name="Ball S.G."/>
            <person name="Gile G.H."/>
            <person name="Hirakawa Y."/>
            <person name="Hopkins J.F."/>
            <person name="Rensing S.A."/>
            <person name="Schmutz J."/>
            <person name="Symeonidi A."/>
            <person name="Elias M."/>
            <person name="Eveleigh R.J."/>
            <person name="Herman E.K."/>
            <person name="Klute M.J."/>
            <person name="Nakayama T."/>
            <person name="Obornik M."/>
            <person name="Reyes-Prieto A."/>
            <person name="Armbrust E.V."/>
            <person name="Aves S.J."/>
            <person name="Beiko R.G."/>
            <person name="Coutinho P."/>
            <person name="Dacks J.B."/>
            <person name="Durnford D.G."/>
            <person name="Fast N.M."/>
            <person name="Green B.R."/>
            <person name="Grisdale C."/>
            <person name="Hempe F."/>
            <person name="Henrissat B."/>
            <person name="Hoppner M.P."/>
            <person name="Ishida K.-I."/>
            <person name="Kim E."/>
            <person name="Koreny L."/>
            <person name="Kroth P.G."/>
            <person name="Liu Y."/>
            <person name="Malik S.-B."/>
            <person name="Maier U.G."/>
            <person name="McRose D."/>
            <person name="Mock T."/>
            <person name="Neilson J.A."/>
            <person name="Onodera N.T."/>
            <person name="Poole A.M."/>
            <person name="Pritham E.J."/>
            <person name="Richards T.A."/>
            <person name="Rocap G."/>
            <person name="Roy S.W."/>
            <person name="Sarai C."/>
            <person name="Schaack S."/>
            <person name="Shirato S."/>
            <person name="Slamovits C.H."/>
            <person name="Spencer D.F."/>
            <person name="Suzuki S."/>
            <person name="Worden A.Z."/>
            <person name="Zauner S."/>
            <person name="Barry K."/>
            <person name="Bell C."/>
            <person name="Bharti A.K."/>
            <person name="Crow J.A."/>
            <person name="Grimwood J."/>
            <person name="Kramer R."/>
            <person name="Lindquist E."/>
            <person name="Lucas S."/>
            <person name="Salamov A."/>
            <person name="McFadden G.I."/>
            <person name="Lane C.E."/>
            <person name="Keeling P.J."/>
            <person name="Gray M.W."/>
            <person name="Grigoriev I.V."/>
            <person name="Archibald J.M."/>
        </authorList>
    </citation>
    <scope>NUCLEOTIDE SEQUENCE</scope>
    <source>
        <strain evidence="20">CCMP2712</strain>
    </source>
</reference>
<dbReference type="Proteomes" id="UP000011087">
    <property type="component" value="Unassembled WGS sequence"/>
</dbReference>
<feature type="binding site" evidence="14">
    <location>
        <position position="406"/>
    </location>
    <ligand>
        <name>Mg(2+)</name>
        <dbReference type="ChEBI" id="CHEBI:18420"/>
    </ligand>
</feature>
<feature type="domain" description="P-type ATPase C-terminal" evidence="18">
    <location>
        <begin position="876"/>
        <end position="1132"/>
    </location>
</feature>
<feature type="transmembrane region" description="Helical" evidence="15">
    <location>
        <begin position="1026"/>
        <end position="1045"/>
    </location>
</feature>
<keyword evidence="3 15" id="KW-0812">Transmembrane</keyword>
<evidence type="ECO:0000256" key="12">
    <source>
        <dbReference type="PIRSR" id="PIRSR606539-1"/>
    </source>
</evidence>
<name>A0A0C3SL24_GUITC</name>
<evidence type="ECO:0000256" key="13">
    <source>
        <dbReference type="PIRSR" id="PIRSR606539-2"/>
    </source>
</evidence>
<evidence type="ECO:0000313" key="20">
    <source>
        <dbReference type="Proteomes" id="UP000011087"/>
    </source>
</evidence>
<keyword evidence="8 15" id="KW-1278">Translocase</keyword>
<keyword evidence="5 13" id="KW-0547">Nucleotide-binding</keyword>
<dbReference type="GO" id="GO:0000287">
    <property type="term" value="F:magnesium ion binding"/>
    <property type="evidence" value="ECO:0007669"/>
    <property type="project" value="UniProtKB-UniRule"/>
</dbReference>
<dbReference type="NCBIfam" id="TIGR01652">
    <property type="entry name" value="ATPase-Plipid"/>
    <property type="match status" value="1"/>
</dbReference>
<dbReference type="EC" id="7.6.2.1" evidence="15"/>
<feature type="domain" description="P-type ATPase N-terminal" evidence="17">
    <location>
        <begin position="11"/>
        <end position="66"/>
    </location>
</feature>
<proteinExistence type="inferred from homology"/>
<feature type="transmembrane region" description="Helical" evidence="15">
    <location>
        <begin position="282"/>
        <end position="304"/>
    </location>
</feature>
<keyword evidence="6 13" id="KW-0067">ATP-binding</keyword>
<dbReference type="EnsemblProtists" id="EKX32362">
    <property type="protein sequence ID" value="EKX32362"/>
    <property type="gene ID" value="GUITHDRAFT_82383"/>
</dbReference>
<dbReference type="Pfam" id="PF16209">
    <property type="entry name" value="PhoLip_ATPase_N"/>
    <property type="match status" value="1"/>
</dbReference>
<dbReference type="InterPro" id="IPR001757">
    <property type="entry name" value="P_typ_ATPase"/>
</dbReference>
<evidence type="ECO:0000256" key="11">
    <source>
        <dbReference type="ARBA" id="ARBA00034036"/>
    </source>
</evidence>
<keyword evidence="7 14" id="KW-0460">Magnesium</keyword>
<reference evidence="20" key="1">
    <citation type="journal article" date="2012" name="Nature">
        <title>Algal genomes reveal evolutionary mosaicism and the fate of nucleomorphs.</title>
        <authorList>
            <consortium name="DOE Joint Genome Institute"/>
            <person name="Curtis B.A."/>
            <person name="Tanifuji G."/>
            <person name="Burki F."/>
            <person name="Gruber A."/>
            <person name="Irimia M."/>
            <person name="Maruyama S."/>
            <person name="Arias M.C."/>
            <person name="Ball S.G."/>
            <person name="Gile G.H."/>
            <person name="Hirakawa Y."/>
            <person name="Hopkins J.F."/>
            <person name="Kuo A."/>
            <person name="Rensing S.A."/>
            <person name="Schmutz J."/>
            <person name="Symeonidi A."/>
            <person name="Elias M."/>
            <person name="Eveleigh R.J."/>
            <person name="Herman E.K."/>
            <person name="Klute M.J."/>
            <person name="Nakayama T."/>
            <person name="Obornik M."/>
            <person name="Reyes-Prieto A."/>
            <person name="Armbrust E.V."/>
            <person name="Aves S.J."/>
            <person name="Beiko R.G."/>
            <person name="Coutinho P."/>
            <person name="Dacks J.B."/>
            <person name="Durnford D.G."/>
            <person name="Fast N.M."/>
            <person name="Green B.R."/>
            <person name="Grisdale C.J."/>
            <person name="Hempel F."/>
            <person name="Henrissat B."/>
            <person name="Hoppner M.P."/>
            <person name="Ishida K."/>
            <person name="Kim E."/>
            <person name="Koreny L."/>
            <person name="Kroth P.G."/>
            <person name="Liu Y."/>
            <person name="Malik S.B."/>
            <person name="Maier U.G."/>
            <person name="McRose D."/>
            <person name="Mock T."/>
            <person name="Neilson J.A."/>
            <person name="Onodera N.T."/>
            <person name="Poole A.M."/>
            <person name="Pritham E.J."/>
            <person name="Richards T.A."/>
            <person name="Rocap G."/>
            <person name="Roy S.W."/>
            <person name="Sarai C."/>
            <person name="Schaack S."/>
            <person name="Shirato S."/>
            <person name="Slamovits C.H."/>
            <person name="Spencer D.F."/>
            <person name="Suzuki S."/>
            <person name="Worden A.Z."/>
            <person name="Zauner S."/>
            <person name="Barry K."/>
            <person name="Bell C."/>
            <person name="Bharti A.K."/>
            <person name="Crow J.A."/>
            <person name="Grimwood J."/>
            <person name="Kramer R."/>
            <person name="Lindquist E."/>
            <person name="Lucas S."/>
            <person name="Salamov A."/>
            <person name="McFadden G.I."/>
            <person name="Lane C.E."/>
            <person name="Keeling P.J."/>
            <person name="Gray M.W."/>
            <person name="Grigoriev I.V."/>
            <person name="Archibald J.M."/>
        </authorList>
    </citation>
    <scope>NUCLEOTIDE SEQUENCE</scope>
    <source>
        <strain evidence="20">CCMP2712</strain>
    </source>
</reference>
<dbReference type="Gene3D" id="2.70.150.10">
    <property type="entry name" value="Calcium-transporting ATPase, cytoplasmic transduction domain A"/>
    <property type="match status" value="1"/>
</dbReference>
<feature type="transmembrane region" description="Helical" evidence="15">
    <location>
        <begin position="338"/>
        <end position="360"/>
    </location>
</feature>
<dbReference type="InterPro" id="IPR023299">
    <property type="entry name" value="ATPase_P-typ_cyto_dom_N"/>
</dbReference>
<feature type="binding site" evidence="13">
    <location>
        <position position="407"/>
    </location>
    <ligand>
        <name>ATP</name>
        <dbReference type="ChEBI" id="CHEBI:30616"/>
    </ligand>
</feature>
<dbReference type="SFLD" id="SFLDG00002">
    <property type="entry name" value="C1.7:_P-type_atpase_like"/>
    <property type="match status" value="1"/>
</dbReference>
<dbReference type="SUPFAM" id="SSF56784">
    <property type="entry name" value="HAD-like"/>
    <property type="match status" value="1"/>
</dbReference>
<feature type="binding site" evidence="13">
    <location>
        <position position="408"/>
    </location>
    <ligand>
        <name>ATP</name>
        <dbReference type="ChEBI" id="CHEBI:30616"/>
    </ligand>
</feature>
<feature type="binding site" evidence="13">
    <location>
        <position position="623"/>
    </location>
    <ligand>
        <name>ATP</name>
        <dbReference type="ChEBI" id="CHEBI:30616"/>
    </ligand>
</feature>
<feature type="binding site" evidence="13">
    <location>
        <position position="823"/>
    </location>
    <ligand>
        <name>ATP</name>
        <dbReference type="ChEBI" id="CHEBI:30616"/>
    </ligand>
</feature>
<evidence type="ECO:0000256" key="1">
    <source>
        <dbReference type="ARBA" id="ARBA00004141"/>
    </source>
</evidence>
<feature type="binding site" evidence="13">
    <location>
        <position position="714"/>
    </location>
    <ligand>
        <name>ATP</name>
        <dbReference type="ChEBI" id="CHEBI:30616"/>
    </ligand>
</feature>
<feature type="binding site" evidence="14">
    <location>
        <position position="854"/>
    </location>
    <ligand>
        <name>Mg(2+)</name>
        <dbReference type="ChEBI" id="CHEBI:18420"/>
    </ligand>
</feature>
<organism evidence="19 20">
    <name type="scientific">Guillardia theta (strain CCMP2712)</name>
    <name type="common">Cryptophyte</name>
    <dbReference type="NCBI Taxonomy" id="905079"/>
    <lineage>
        <taxon>Eukaryota</taxon>
        <taxon>Cryptophyceae</taxon>
        <taxon>Pyrenomonadales</taxon>
        <taxon>Geminigeraceae</taxon>
        <taxon>Guillardia</taxon>
    </lineage>
</organism>
<keyword evidence="9 15" id="KW-1133">Transmembrane helix</keyword>
<feature type="transmembrane region" description="Helical" evidence="15">
    <location>
        <begin position="1057"/>
        <end position="1077"/>
    </location>
</feature>
<dbReference type="InterPro" id="IPR006539">
    <property type="entry name" value="P-type_ATPase_IV"/>
</dbReference>
<dbReference type="FunFam" id="3.40.50.1000:FF:000014">
    <property type="entry name" value="Phospholipid-transporting ATPase"/>
    <property type="match status" value="1"/>
</dbReference>
<dbReference type="Pfam" id="PF16212">
    <property type="entry name" value="PhoLip_ATPase_C"/>
    <property type="match status" value="1"/>
</dbReference>
<dbReference type="Gene3D" id="3.40.1110.10">
    <property type="entry name" value="Calcium-transporting ATPase, cytoplasmic domain N"/>
    <property type="match status" value="1"/>
</dbReference>
<evidence type="ECO:0000256" key="5">
    <source>
        <dbReference type="ARBA" id="ARBA00022741"/>
    </source>
</evidence>
<reference evidence="19" key="3">
    <citation type="submission" date="2016-03" db="UniProtKB">
        <authorList>
            <consortium name="EnsemblProtists"/>
        </authorList>
    </citation>
    <scope>IDENTIFICATION</scope>
</reference>
<dbReference type="InterPro" id="IPR023298">
    <property type="entry name" value="ATPase_P-typ_TM_dom_sf"/>
</dbReference>
<comment type="catalytic activity">
    <reaction evidence="11 15">
        <text>ATP + H2O + phospholipidSide 1 = ADP + phosphate + phospholipidSide 2.</text>
        <dbReference type="EC" id="7.6.2.1"/>
    </reaction>
</comment>
<dbReference type="SUPFAM" id="SSF81665">
    <property type="entry name" value="Calcium ATPase, transmembrane domain M"/>
    <property type="match status" value="1"/>
</dbReference>
<feature type="binding site" evidence="13">
    <location>
        <position position="712"/>
    </location>
    <ligand>
        <name>ATP</name>
        <dbReference type="ChEBI" id="CHEBI:30616"/>
    </ligand>
</feature>
<keyword evidence="10 15" id="KW-0472">Membrane</keyword>
<keyword evidence="20" id="KW-1185">Reference proteome</keyword>
<dbReference type="InterPro" id="IPR044492">
    <property type="entry name" value="P_typ_ATPase_HD_dom"/>
</dbReference>
<dbReference type="PANTHER" id="PTHR24092">
    <property type="entry name" value="PROBABLE PHOSPHOLIPID-TRANSPORTING ATPASE"/>
    <property type="match status" value="1"/>
</dbReference>
<feature type="binding site" evidence="13">
    <location>
        <position position="829"/>
    </location>
    <ligand>
        <name>ATP</name>
        <dbReference type="ChEBI" id="CHEBI:30616"/>
    </ligand>
</feature>
<evidence type="ECO:0000313" key="19">
    <source>
        <dbReference type="EnsemblProtists" id="EKX32362"/>
    </source>
</evidence>
<feature type="binding site" evidence="14">
    <location>
        <position position="850"/>
    </location>
    <ligand>
        <name>Mg(2+)</name>
        <dbReference type="ChEBI" id="CHEBI:18420"/>
    </ligand>
</feature>
<feature type="transmembrane region" description="Helical" evidence="15">
    <location>
        <begin position="65"/>
        <end position="82"/>
    </location>
</feature>
<feature type="binding site" evidence="13">
    <location>
        <position position="589"/>
    </location>
    <ligand>
        <name>ATP</name>
        <dbReference type="ChEBI" id="CHEBI:30616"/>
    </ligand>
</feature>
<dbReference type="InterPro" id="IPR036412">
    <property type="entry name" value="HAD-like_sf"/>
</dbReference>
<dbReference type="NCBIfam" id="TIGR01494">
    <property type="entry name" value="ATPase_P-type"/>
    <property type="match status" value="2"/>
</dbReference>
<evidence type="ECO:0000256" key="6">
    <source>
        <dbReference type="ARBA" id="ARBA00022840"/>
    </source>
</evidence>
<dbReference type="InterPro" id="IPR008250">
    <property type="entry name" value="ATPase_P-typ_transduc_dom_A_sf"/>
</dbReference>
<feature type="transmembrane region" description="Helical" evidence="15">
    <location>
        <begin position="943"/>
        <end position="960"/>
    </location>
</feature>
<feature type="binding site" evidence="13">
    <location>
        <position position="517"/>
    </location>
    <ligand>
        <name>ATP</name>
        <dbReference type="ChEBI" id="CHEBI:30616"/>
    </ligand>
</feature>
<evidence type="ECO:0000256" key="15">
    <source>
        <dbReference type="RuleBase" id="RU362033"/>
    </source>
</evidence>
<comment type="subcellular location">
    <subcellularLocation>
        <location evidence="1 15">Membrane</location>
        <topology evidence="1 15">Multi-pass membrane protein</topology>
    </subcellularLocation>
</comment>
<feature type="transmembrane region" description="Helical" evidence="15">
    <location>
        <begin position="987"/>
        <end position="1006"/>
    </location>
</feature>
<protein>
    <recommendedName>
        <fullName evidence="15">Phospholipid-transporting ATPase</fullName>
        <ecNumber evidence="15">7.6.2.1</ecNumber>
    </recommendedName>
</protein>
<comment type="cofactor">
    <cofactor evidence="14">
        <name>Mg(2+)</name>
        <dbReference type="ChEBI" id="CHEBI:18420"/>
    </cofactor>
</comment>
<evidence type="ECO:0000256" key="7">
    <source>
        <dbReference type="ARBA" id="ARBA00022842"/>
    </source>
</evidence>
<comment type="similarity">
    <text evidence="2 15">Belongs to the cation transport ATPase (P-type) (TC 3.A.3) family. Type IV subfamily.</text>
</comment>
<feature type="region of interest" description="Disordered" evidence="16">
    <location>
        <begin position="1171"/>
        <end position="1232"/>
    </location>
</feature>
<evidence type="ECO:0000256" key="9">
    <source>
        <dbReference type="ARBA" id="ARBA00022989"/>
    </source>
</evidence>
<dbReference type="SUPFAM" id="SSF81653">
    <property type="entry name" value="Calcium ATPase, transduction domain A"/>
    <property type="match status" value="1"/>
</dbReference>
<sequence>MREVECPPDPHKHFESNYVKTNKYTIVTFLPLNLFLQFHRLANCYFLVIAILASTPLSPVTGTTYWFPLISVLAISAIKDASEDYRRYKSDIEENSRVTEVFNWDRGDFEQVPWKQVAVGSIVRVKTGDDDCPPMVPADLSLLCTSSVDGTCFLETANLDGETNLKIREAPEALHKHLVGEPHQVDGHSVDCNLAKLKTLKVKVNCHIPDALLYDFNARIEWEGQDIPLTGGASGGQFMQRSTKLKNTKWCIGLAVYTGKETKIQMNMTDPPNKVSNIERKLNVYIIGILAILGILCLVGAIGAGTMNNSSELKGAWYLSPQNTSISFNVQKPGTTGFLSFFSFLILLSLLVPISLYVSVEMVKLVISILISSDREMYAEEDDIPSKARSLGLCEELGQINYIFSDKTGTLTQNLMEFKKCSIAGVEYGQGYCEVERAIARRQGRDLPDDPLPPPGEKEWSRCKDDCFLALSGKWRESQDRKIIEDFLFNMAVNHNAQVEYNEGSDIPAYQAESPDEGAFVQAARNLGKFFFCRRNMKDIHIKTSDGPVGQGVEKKWTVLNFNAFDNNRKRTSVVISDETKSNILLLIKGADTSVMPFIDVNACPYYKSTQQQVDKFGEQGLRTLVFAGRVLEPEYYSAWNDRFKKASLLSDGREKALRQVTLVLYTSASLVSTPRSLTLHGVTALEDKLQENVGECISQLAKAMIKIWVLTGDKLETAINIGFATALLTQEMEPLNRISQDDMLSDDPGWSKDAIESKLKDALLKERVKRKIIELSKLTQTPKPGGWALVIDGTCLRAAATPELKILFLEASVRCKAVVCCRVTPSQKAQMTLLVKDNIPGQITLAIGDGANDVSMIQAAHIGIGIRGKEGQQAVLASDYALPRFAYLERLLLIHGRWSYNRIGTMVCYFFYKNISYAFTLFWFSLNNAFSAQPLYDDGYQALYNLVFTSLPVMFFAVLDRDLHPSVVRAHPELYSAGHFNVRFSLARFSMFIVGAIVHATVLYFVTLEMLDLNTYGSSGRNQDLWGAGTTVLTNVIWTVTIVMGLHTRSWTWMHWFVYVGSILVWYLFLVSYNGFPPESLGSWDTQDNVYDVIYELGKGFLFWLSSIVTVSMCTLPILFYKYCKEQYFPNIDDYYRRVVKNPSLYPAEHLPSTSNLDIKICQPHERNFGSREYSPEAAREATRVEEVEDEPAGVQMEARRGPPQTPSGGGRPNKIKKDSQGILEVQSSSP</sequence>
<dbReference type="GO" id="GO:0005524">
    <property type="term" value="F:ATP binding"/>
    <property type="evidence" value="ECO:0007669"/>
    <property type="project" value="UniProtKB-UniRule"/>
</dbReference>
<dbReference type="SUPFAM" id="SSF81660">
    <property type="entry name" value="Metal cation-transporting ATPase, ATP-binding domain N"/>
    <property type="match status" value="1"/>
</dbReference>
<dbReference type="SFLD" id="SFLDF00027">
    <property type="entry name" value="p-type_atpase"/>
    <property type="match status" value="1"/>
</dbReference>
<dbReference type="InterPro" id="IPR032631">
    <property type="entry name" value="P-type_ATPase_N"/>
</dbReference>
<dbReference type="InterPro" id="IPR023214">
    <property type="entry name" value="HAD_sf"/>
</dbReference>
<dbReference type="SFLD" id="SFLDS00003">
    <property type="entry name" value="Haloacid_Dehalogenase"/>
    <property type="match status" value="1"/>
</dbReference>
<dbReference type="FunFam" id="3.40.50.1000:FF:000001">
    <property type="entry name" value="Phospholipid-transporting ATPase IC"/>
    <property type="match status" value="1"/>
</dbReference>
<dbReference type="OMA" id="WSYFIVL"/>
<feature type="compositionally biased region" description="Basic and acidic residues" evidence="16">
    <location>
        <begin position="1171"/>
        <end position="1187"/>
    </location>
</feature>
<feature type="transmembrane region" description="Helical" evidence="15">
    <location>
        <begin position="908"/>
        <end position="927"/>
    </location>
</feature>
<evidence type="ECO:0000256" key="8">
    <source>
        <dbReference type="ARBA" id="ARBA00022967"/>
    </source>
</evidence>
<feature type="binding site" evidence="13">
    <location>
        <position position="854"/>
    </location>
    <ligand>
        <name>ATP</name>
        <dbReference type="ChEBI" id="CHEBI:30616"/>
    </ligand>
</feature>
<dbReference type="Gene3D" id="3.40.50.1000">
    <property type="entry name" value="HAD superfamily/HAD-like"/>
    <property type="match status" value="1"/>
</dbReference>
<feature type="active site" description="4-aspartylphosphate intermediate" evidence="12">
    <location>
        <position position="406"/>
    </location>
</feature>
<dbReference type="GO" id="GO:0045332">
    <property type="term" value="P:phospholipid translocation"/>
    <property type="evidence" value="ECO:0007669"/>
    <property type="project" value="TreeGrafter"/>
</dbReference>
<feature type="transmembrane region" description="Helical" evidence="15">
    <location>
        <begin position="1102"/>
        <end position="1122"/>
    </location>
</feature>
<evidence type="ECO:0000256" key="14">
    <source>
        <dbReference type="PIRSR" id="PIRSR606539-3"/>
    </source>
</evidence>
<evidence type="ECO:0000259" key="17">
    <source>
        <dbReference type="Pfam" id="PF16209"/>
    </source>
</evidence>
<dbReference type="AlphaFoldDB" id="A0A0C3SL24"/>
<feature type="binding site" evidence="13">
    <location>
        <position position="853"/>
    </location>
    <ligand>
        <name>ATP</name>
        <dbReference type="ChEBI" id="CHEBI:30616"/>
    </ligand>
</feature>
<dbReference type="GO" id="GO:0140326">
    <property type="term" value="F:ATPase-coupled intramembrane lipid transporter activity"/>
    <property type="evidence" value="ECO:0007669"/>
    <property type="project" value="UniProtKB-EC"/>
</dbReference>
<evidence type="ECO:0000256" key="3">
    <source>
        <dbReference type="ARBA" id="ARBA00022692"/>
    </source>
</evidence>
<evidence type="ECO:0000256" key="2">
    <source>
        <dbReference type="ARBA" id="ARBA00008109"/>
    </source>
</evidence>
<feature type="binding site" evidence="14">
    <location>
        <position position="408"/>
    </location>
    <ligand>
        <name>Mg(2+)</name>
        <dbReference type="ChEBI" id="CHEBI:18420"/>
    </ligand>
</feature>
<dbReference type="GO" id="GO:0016887">
    <property type="term" value="F:ATP hydrolysis activity"/>
    <property type="evidence" value="ECO:0007669"/>
    <property type="project" value="InterPro"/>
</dbReference>
<feature type="binding site" evidence="13">
    <location>
        <position position="565"/>
    </location>
    <ligand>
        <name>ATP</name>
        <dbReference type="ChEBI" id="CHEBI:30616"/>
    </ligand>
</feature>
<dbReference type="PROSITE" id="PS00154">
    <property type="entry name" value="ATPASE_E1_E2"/>
    <property type="match status" value="1"/>
</dbReference>
<dbReference type="PRINTS" id="PR00119">
    <property type="entry name" value="CATATPASE"/>
</dbReference>
<evidence type="ECO:0000256" key="4">
    <source>
        <dbReference type="ARBA" id="ARBA00022723"/>
    </source>
</evidence>
<evidence type="ECO:0000259" key="18">
    <source>
        <dbReference type="Pfam" id="PF16212"/>
    </source>
</evidence>
<accession>A0A0C3SL24</accession>
<dbReference type="GO" id="GO:0005886">
    <property type="term" value="C:plasma membrane"/>
    <property type="evidence" value="ECO:0007669"/>
    <property type="project" value="TreeGrafter"/>
</dbReference>
<feature type="binding site" evidence="13">
    <location>
        <position position="713"/>
    </location>
    <ligand>
        <name>ATP</name>
        <dbReference type="ChEBI" id="CHEBI:30616"/>
    </ligand>
</feature>